<name>A0ACA9KZL7_9GLOM</name>
<comment type="caution">
    <text evidence="1">The sequence shown here is derived from an EMBL/GenBank/DDBJ whole genome shotgun (WGS) entry which is preliminary data.</text>
</comment>
<sequence length="446" mass="49171">MIIILRLERCRIFVAIILQFYNCGLSNVNLQSKVYAKIPDSSEDDVNLAVEAARVAFLEWSKTPRAVRSKIMYRAADILESRLKEFAEAEVRDQGKTIGFATNVDITRSVYNLRFFAGHILHMEEKASFMDGVSLNYVQRNPVGVAGLIAPEAGLPDGVVNMIFGTGRPIQHLRLIQMDDPFNKHLNICIQRIGATTGQALVSHPMVPLISFTGGTVTGKKINAAASTHLKKVCLELGGKNANIIFEDCDFEKAVETSIKSSFNNQGEICLCGSRIFVQSSIYSKFLDAFVPKASSLVVGDPNDPNTQVGALISKEHMEKVLGYIELAKSEGGVIECGGQRKPMEGEFSEGYFVEPTVITNVSPSSRVAQEEIFGPVVTVHPFETEEEVIKLANDSPYGLSCSVWTRDGSRQRRVAESIYVGTCWVNCWLVRDLRMPFGGMKQSGK</sequence>
<dbReference type="EMBL" id="CAJVPT010003823">
    <property type="protein sequence ID" value="CAG8500746.1"/>
    <property type="molecule type" value="Genomic_DNA"/>
</dbReference>
<proteinExistence type="predicted"/>
<evidence type="ECO:0000313" key="2">
    <source>
        <dbReference type="Proteomes" id="UP000789525"/>
    </source>
</evidence>
<dbReference type="Proteomes" id="UP000789525">
    <property type="component" value="Unassembled WGS sequence"/>
</dbReference>
<evidence type="ECO:0000313" key="1">
    <source>
        <dbReference type="EMBL" id="CAG8500746.1"/>
    </source>
</evidence>
<reference evidence="1" key="1">
    <citation type="submission" date="2021-06" db="EMBL/GenBank/DDBJ databases">
        <authorList>
            <person name="Kallberg Y."/>
            <person name="Tangrot J."/>
            <person name="Rosling A."/>
        </authorList>
    </citation>
    <scope>NUCLEOTIDE SEQUENCE</scope>
    <source>
        <strain evidence="1">CL356</strain>
    </source>
</reference>
<accession>A0ACA9KZL7</accession>
<keyword evidence="2" id="KW-1185">Reference proteome</keyword>
<protein>
    <submittedName>
        <fullName evidence="1">15690_t:CDS:1</fullName>
    </submittedName>
</protein>
<organism evidence="1 2">
    <name type="scientific">Acaulospora colombiana</name>
    <dbReference type="NCBI Taxonomy" id="27376"/>
    <lineage>
        <taxon>Eukaryota</taxon>
        <taxon>Fungi</taxon>
        <taxon>Fungi incertae sedis</taxon>
        <taxon>Mucoromycota</taxon>
        <taxon>Glomeromycotina</taxon>
        <taxon>Glomeromycetes</taxon>
        <taxon>Diversisporales</taxon>
        <taxon>Acaulosporaceae</taxon>
        <taxon>Acaulospora</taxon>
    </lineage>
</organism>
<gene>
    <name evidence="1" type="ORF">ACOLOM_LOCUS2787</name>
</gene>